<feature type="region of interest" description="Disordered" evidence="1">
    <location>
        <begin position="734"/>
        <end position="764"/>
    </location>
</feature>
<protein>
    <submittedName>
        <fullName evidence="2">Uncharacterized protein</fullName>
    </submittedName>
</protein>
<reference evidence="2 3" key="1">
    <citation type="submission" date="2014-09" db="EMBL/GenBank/DDBJ databases">
        <authorList>
            <person name="Ellenberger Sabrina"/>
        </authorList>
    </citation>
    <scope>NUCLEOTIDE SEQUENCE [LARGE SCALE GENOMIC DNA]</scope>
    <source>
        <strain evidence="2 3">CBS 412.66</strain>
    </source>
</reference>
<evidence type="ECO:0000313" key="3">
    <source>
        <dbReference type="Proteomes" id="UP000054107"/>
    </source>
</evidence>
<accession>A0A0B7N635</accession>
<organism evidence="2 3">
    <name type="scientific">Parasitella parasitica</name>
    <dbReference type="NCBI Taxonomy" id="35722"/>
    <lineage>
        <taxon>Eukaryota</taxon>
        <taxon>Fungi</taxon>
        <taxon>Fungi incertae sedis</taxon>
        <taxon>Mucoromycota</taxon>
        <taxon>Mucoromycotina</taxon>
        <taxon>Mucoromycetes</taxon>
        <taxon>Mucorales</taxon>
        <taxon>Mucorineae</taxon>
        <taxon>Mucoraceae</taxon>
        <taxon>Parasitella</taxon>
    </lineage>
</organism>
<proteinExistence type="predicted"/>
<name>A0A0B7N635_9FUNG</name>
<feature type="compositionally biased region" description="Basic residues" evidence="1">
    <location>
        <begin position="752"/>
        <end position="764"/>
    </location>
</feature>
<dbReference type="EMBL" id="LN725587">
    <property type="protein sequence ID" value="CEP10910.1"/>
    <property type="molecule type" value="Genomic_DNA"/>
</dbReference>
<gene>
    <name evidence="2" type="primary">PARPA_04707.1 scaffold 15556</name>
</gene>
<dbReference type="STRING" id="35722.A0A0B7N635"/>
<evidence type="ECO:0000313" key="2">
    <source>
        <dbReference type="EMBL" id="CEP10910.1"/>
    </source>
</evidence>
<dbReference type="Proteomes" id="UP000054107">
    <property type="component" value="Unassembled WGS sequence"/>
</dbReference>
<dbReference type="AlphaFoldDB" id="A0A0B7N635"/>
<keyword evidence="3" id="KW-1185">Reference proteome</keyword>
<evidence type="ECO:0000256" key="1">
    <source>
        <dbReference type="SAM" id="MobiDB-lite"/>
    </source>
</evidence>
<sequence length="764" mass="78099">MIITDILAAITVYKVAYMLFPVPEPICYQYEGVLRILLNYDLLLFVLLLSLAVGGDSTRYALGYAYLFVRRVVLLAWEWVILPCLASASRCCVRLLWPTKGQVQPVAPVFLPASELMLPALSSVASPPASSLLADAVSPAGVLPAVAFPAALVPFERPFLQPPAPATPHPVASCAARAELQVFLVPATSDVPVAAPSTAGYSRSAAPLAPAVSVLPVASVGSSVSSAMPGASDVPAAAPSLAAIVAPAAPAVPNAVAVVSATVREVCAAPSATTNINAVPAMVKAAVPEDTAASVPPVTSAVPVDVAVVPPPAPSSSSGRGVKVVVSRGEAVAHRGVVHANKKVGKATAPYQLRRPARAALAAGVVKPAPFCFPVVGAAAAAASSVSCVGSWLLASARTVKVARKPARRIVSVRRLLRPAVRKEIMEQKAAIVVRRRVTAARRRAVAARLAVFARRAAAAVVARPAPAFSFGDVAPSVPASSSGVGMVWMASEVLTVAPALSVALFAPPAAPRASLASRGERLLVPRRGRVRHGACGGICAGVARAVVKAVHTHKKVGNVKPPCALRRVARAALAAGAVKTAPFRFPVAPASSSGVGMVWMASEVLTVAPALSVALFAPPAAPRASLASRGERLLVPRGRRVRLGACAGVWAGAARGVVKAVHTHKKVGKIKPPCALRRVARAALTAGAVKPAPFRFPVAALPLSGVGPVAAGTLSGCPPAANSVGFAVPGTVHSSVSSSNRPVPLSSRRIAIPRRRLHRMEEN</sequence>